<keyword evidence="3" id="KW-1185">Reference proteome</keyword>
<evidence type="ECO:0000313" key="2">
    <source>
        <dbReference type="EMBL" id="BBM40352.1"/>
    </source>
</evidence>
<dbReference type="RefSeq" id="WP_018450764.1">
    <property type="nucleotide sequence ID" value="NZ_AP019827.1"/>
</dbReference>
<dbReference type="Proteomes" id="UP000322617">
    <property type="component" value="Chromosome"/>
</dbReference>
<dbReference type="AlphaFoldDB" id="A0A510JLY4"/>
<name>A0A510JLY4_9FUSO</name>
<protein>
    <recommendedName>
        <fullName evidence="4">DUF3828 domain-containing protein</fullName>
    </recommendedName>
</protein>
<feature type="signal peptide" evidence="1">
    <location>
        <begin position="1"/>
        <end position="21"/>
    </location>
</feature>
<keyword evidence="1" id="KW-0732">Signal</keyword>
<dbReference type="STRING" id="1122172.GCA_000373045_01138"/>
<dbReference type="KEGG" id="lsz:JCM16776_0572"/>
<organism evidence="2 3">
    <name type="scientific">Leptotrichia shahii</name>
    <dbReference type="NCBI Taxonomy" id="157691"/>
    <lineage>
        <taxon>Bacteria</taxon>
        <taxon>Fusobacteriati</taxon>
        <taxon>Fusobacteriota</taxon>
        <taxon>Fusobacteriia</taxon>
        <taxon>Fusobacteriales</taxon>
        <taxon>Leptotrichiaceae</taxon>
        <taxon>Leptotrichia</taxon>
    </lineage>
</organism>
<feature type="chain" id="PRO_5021812872" description="DUF3828 domain-containing protein" evidence="1">
    <location>
        <begin position="22"/>
        <end position="163"/>
    </location>
</feature>
<evidence type="ECO:0000313" key="3">
    <source>
        <dbReference type="Proteomes" id="UP000322617"/>
    </source>
</evidence>
<proteinExistence type="predicted"/>
<reference evidence="2 3" key="1">
    <citation type="submission" date="2019-07" db="EMBL/GenBank/DDBJ databases">
        <title>Complete Genome Sequence of Leptotrichia shahii Strain JCM 16776.</title>
        <authorList>
            <person name="Watanabe S."/>
            <person name="Cui L."/>
        </authorList>
    </citation>
    <scope>NUCLEOTIDE SEQUENCE [LARGE SCALE GENOMIC DNA]</scope>
    <source>
        <strain evidence="2 3">JCM16776</strain>
    </source>
</reference>
<gene>
    <name evidence="2" type="ORF">JCM16776_0572</name>
</gene>
<evidence type="ECO:0008006" key="4">
    <source>
        <dbReference type="Google" id="ProtNLM"/>
    </source>
</evidence>
<sequence>MKKIFLIIIGIMLSVNINNFAATKKRTSGKAQQTPQSVAINFINGFFKAFVSESTDINQWMYNNTSVTQRYKNEYRKKILIGDRIATTCPGDICSGYPIIGEGGDIYTGKFKVVSYNSVNGYVTVKPISLNTEYDTYQIKVIKTNGKWMVDDVISRYEEGLFD</sequence>
<dbReference type="EMBL" id="AP019827">
    <property type="protein sequence ID" value="BBM40352.1"/>
    <property type="molecule type" value="Genomic_DNA"/>
</dbReference>
<accession>A0A510JLY4</accession>
<evidence type="ECO:0000256" key="1">
    <source>
        <dbReference type="SAM" id="SignalP"/>
    </source>
</evidence>